<feature type="domain" description="DUF7824" evidence="1">
    <location>
        <begin position="590"/>
        <end position="681"/>
    </location>
</feature>
<protein>
    <recommendedName>
        <fullName evidence="1">DUF7824 domain-containing protein</fullName>
    </recommendedName>
</protein>
<accession>A0ABT9QB55</accession>
<dbReference type="Pfam" id="PF25148">
    <property type="entry name" value="DUF7824"/>
    <property type="match status" value="1"/>
</dbReference>
<proteinExistence type="predicted"/>
<sequence length="958" mass="104641">MTTPPENGSWPGVRTAIAAGDPALVADAVLALGKAGRREVARELPGHIGVAREAAEEHDRRRGRWTGSEEWIESMRIAGAGVLDGAATVATWLYRRDLTRWRRSLDSEPLLRVIAARPPEWQADLAVRLALRLRGSRAQARDDSMPLALELLRRTGAVPPGHDPLTIAWVSQPPDLEHDPLAEHLVPRLFEAEGVGRALREDNVDPPSWNAGRRTWLGALRTAVAAGRFAPEPLVSGCVRRFLRGGSATDLRFFARLHEMLAPAPGKDRARDYLRLLPAAPGPVAELALRQLRGAGELSGEEVGEAVSALLFRPESKLVRAGLTLLDQAVRDATGDLDDLASALASAFLCESYEVRERTVRLAIKHAGRFTPAGAEAVREAAGVLPAELAARLSEAYGVVAAEPEAADGFEPGTLPPFEPLAREPFPPALDDLTAAYNRVDDGIAFERWLDGFVRDPSKRPRPGRGRIYELRQWCRLEEWTEALLREAADPGEEPPVPEPEHAPEYARHVIGVRTAEGDVKVKFGRLPAEMRKSITASLTKRGVPLGNLEHFKEGPPLEAEILGVSIMTSGHWRGRGKEEERPRDRLPDPHHVSPPHYAMLLRCAEIHTALKAGTLPPYLLATPTLTSGHLDPAELVARLEGYEHAGVQALPADLGQALLRLPRAVDPHVIDRAGKLTSEAGATLARWLADRPEPELRVDWSHAGGDYTHDRQKGEHSPRLHPRIRIEPTGLALIDTLLSDPRPWTSEGHGLYMDSWRLTLPSDREAVAMHLLPHLLNTWDRAGYFHEYVAALFSQDGPTGEATALLISVQLTEIGMFAWPERGRRLLLGAAAAGCLPAVECGRQLGLSLRRDVAKMSHVRSALEECVKQGAHRQVWEIMTGLLPVYLPGPDERPHSGHTQALSFATGAALWAGARGPVPAVAEAAARKGSSDFVRTARTLHERLLGGREQAATRTRV</sequence>
<dbReference type="EMBL" id="JAUSQU010000001">
    <property type="protein sequence ID" value="MDP9843976.1"/>
    <property type="molecule type" value="Genomic_DNA"/>
</dbReference>
<reference evidence="2 3" key="1">
    <citation type="submission" date="2023-07" db="EMBL/GenBank/DDBJ databases">
        <title>Sequencing the genomes of 1000 actinobacteria strains.</title>
        <authorList>
            <person name="Klenk H.-P."/>
        </authorList>
    </citation>
    <scope>NUCLEOTIDE SEQUENCE [LARGE SCALE GENOMIC DNA]</scope>
    <source>
        <strain evidence="2 3">DSM 46740</strain>
    </source>
</reference>
<evidence type="ECO:0000259" key="1">
    <source>
        <dbReference type="Pfam" id="PF25148"/>
    </source>
</evidence>
<comment type="caution">
    <text evidence="2">The sequence shown here is derived from an EMBL/GenBank/DDBJ whole genome shotgun (WGS) entry which is preliminary data.</text>
</comment>
<organism evidence="2 3">
    <name type="scientific">Streptosporangium lutulentum</name>
    <dbReference type="NCBI Taxonomy" id="1461250"/>
    <lineage>
        <taxon>Bacteria</taxon>
        <taxon>Bacillati</taxon>
        <taxon>Actinomycetota</taxon>
        <taxon>Actinomycetes</taxon>
        <taxon>Streptosporangiales</taxon>
        <taxon>Streptosporangiaceae</taxon>
        <taxon>Streptosporangium</taxon>
    </lineage>
</organism>
<dbReference type="InterPro" id="IPR056726">
    <property type="entry name" value="DUF7824"/>
</dbReference>
<evidence type="ECO:0000313" key="2">
    <source>
        <dbReference type="EMBL" id="MDP9843976.1"/>
    </source>
</evidence>
<evidence type="ECO:0000313" key="3">
    <source>
        <dbReference type="Proteomes" id="UP001225356"/>
    </source>
</evidence>
<dbReference type="Proteomes" id="UP001225356">
    <property type="component" value="Unassembled WGS sequence"/>
</dbReference>
<keyword evidence="3" id="KW-1185">Reference proteome</keyword>
<gene>
    <name evidence="2" type="ORF">J2853_003187</name>
</gene>
<name>A0ABT9QB55_9ACTN</name>
<dbReference type="RefSeq" id="WP_307558485.1">
    <property type="nucleotide sequence ID" value="NZ_JAUSQU010000001.1"/>
</dbReference>